<dbReference type="Proteomes" id="UP000001926">
    <property type="component" value="Partially assembled WGS sequence"/>
</dbReference>
<dbReference type="VEuPathDB" id="AmoebaDB:EHI7A_015080"/>
<proteinExistence type="predicted"/>
<accession>A0A175JQ47</accession>
<dbReference type="AlphaFoldDB" id="C4M2L8"/>
<dbReference type="VEuPathDB" id="AmoebaDB:KM1_037980"/>
<evidence type="ECO:0000313" key="2">
    <source>
        <dbReference type="Proteomes" id="UP000001926"/>
    </source>
</evidence>
<dbReference type="VEuPathDB" id="AmoebaDB:EHI5A_032640"/>
<keyword evidence="2" id="KW-1185">Reference proteome</keyword>
<gene>
    <name evidence="1" type="ORF">EHI_079980</name>
</gene>
<dbReference type="GeneID" id="3407193"/>
<evidence type="ECO:0000313" key="1">
    <source>
        <dbReference type="EMBL" id="EAL47488.1"/>
    </source>
</evidence>
<dbReference type="EMBL" id="DS571226">
    <property type="protein sequence ID" value="EAL47488.1"/>
    <property type="molecule type" value="Genomic_DNA"/>
</dbReference>
<dbReference type="HOGENOM" id="CLU_098844_1_0_1"/>
<dbReference type="OMA" id="CETQGNT"/>
<sequence length="246" mass="28149">MTSATNVINPSFIKTEELHISRTSCATQGNTVLQSVDTQSMSSLNEYNEIKDVKKIKGTKKKKRASDDHAFQRMRNYQVFQQAIFIALLSQFFEIVVRPPVKKSVVSFQLLRVDAIKLMKDVLSINDFIIARCKEKYKMDMKMGTLEKTAKRRSDTNRITELLHLLQDLLREKGFIFISKFTDGKNGAQVIETITSIKGPNGLYLTQTDITKKGETISKYLNSEMSKSTRKFIPMNDKTLQSILFD</sequence>
<dbReference type="VEuPathDB" id="AmoebaDB:EHI8A_012250"/>
<reference evidence="1" key="1">
    <citation type="journal article" date="2005" name="Nature">
        <title>The genome of the protist parasite Entamoeba histolytica.</title>
        <authorList>
            <person name="Loftus B."/>
            <person name="Anderson I."/>
            <person name="Davies R."/>
            <person name="Alsmark U.C."/>
            <person name="Samuelson J."/>
            <person name="Amedeo P."/>
            <person name="Roncaglia P."/>
            <person name="Berriman M."/>
            <person name="Hirt R.P."/>
            <person name="Mann B.J."/>
            <person name="Nozaki T."/>
            <person name="Suh B."/>
            <person name="Pop M."/>
            <person name="Duchene M."/>
            <person name="Ackers J."/>
            <person name="Tannich E."/>
            <person name="Leippe M."/>
            <person name="Hofer M."/>
            <person name="Bruchhaus I."/>
            <person name="Willhoeft U."/>
            <person name="Bhattacharya A."/>
            <person name="Chillingworth T."/>
            <person name="Churcher C."/>
            <person name="Hance Z."/>
            <person name="Harris B."/>
            <person name="Harris D."/>
            <person name="Jagels K."/>
            <person name="Moule S."/>
            <person name="Mungall K."/>
            <person name="Ormond D."/>
            <person name="Squares R."/>
            <person name="Whitehead S."/>
            <person name="Quail M.A."/>
            <person name="Rabbinowitsch E."/>
            <person name="Norbertczak H."/>
            <person name="Price C."/>
            <person name="Wang Z."/>
            <person name="Guillen N."/>
            <person name="Gilchrist C."/>
            <person name="Stroup S.E."/>
            <person name="Bhattacharya S."/>
            <person name="Lohia A."/>
            <person name="Foster P.G."/>
            <person name="Sicheritz-Ponten T."/>
            <person name="Weber C."/>
            <person name="Singh U."/>
            <person name="Mukherjee C."/>
            <person name="El-Sayed N.M."/>
            <person name="Petri W.A.Jr."/>
            <person name="Clark C.G."/>
            <person name="Embley T.M."/>
            <person name="Barrell B."/>
            <person name="Fraser C.M."/>
            <person name="Hall N."/>
        </authorList>
    </citation>
    <scope>NUCLEOTIDE SEQUENCE [LARGE SCALE GENOMIC DNA]</scope>
    <source>
        <strain evidence="1">HM-1:IMSS</strain>
    </source>
</reference>
<dbReference type="RefSeq" id="XP_652874.1">
    <property type="nucleotide sequence ID" value="XM_647782.2"/>
</dbReference>
<organism evidence="1 2">
    <name type="scientific">Entamoeba histolytica (strain ATCC 30459 / HM-1:IMSS / ABRM)</name>
    <dbReference type="NCBI Taxonomy" id="294381"/>
    <lineage>
        <taxon>Eukaryota</taxon>
        <taxon>Amoebozoa</taxon>
        <taxon>Evosea</taxon>
        <taxon>Archamoebae</taxon>
        <taxon>Mastigamoebida</taxon>
        <taxon>Entamoebidae</taxon>
        <taxon>Entamoeba</taxon>
    </lineage>
</organism>
<accession>C4M2L8</accession>
<name>C4M2L8_ENTH1</name>
<dbReference type="InParanoid" id="C4M2L8"/>
<protein>
    <submittedName>
        <fullName evidence="1">Uncharacterized protein</fullName>
    </submittedName>
</protein>
<reference evidence="1" key="2">
    <citation type="submission" date="2007-03" db="EMBL/GenBank/DDBJ databases">
        <authorList>
            <person name="Lorenzi H."/>
            <person name="Amedeo P."/>
            <person name="Inman J."/>
            <person name="Schobel S."/>
            <person name="Caler E."/>
        </authorList>
    </citation>
    <scope>GENOME REANNOTATION</scope>
    <source>
        <strain evidence="1">HM-1:IMSS</strain>
    </source>
</reference>
<dbReference type="OrthoDB" id="10309131at2759"/>
<dbReference type="VEuPathDB" id="AmoebaDB:EHI_079980"/>
<dbReference type="KEGG" id="ehi:EHI_079980"/>